<keyword evidence="2" id="KW-0830">Ubiquinone</keyword>
<gene>
    <name evidence="2" type="ORF">CLV89_10868</name>
</gene>
<dbReference type="RefSeq" id="WP_106164183.1">
    <property type="nucleotide sequence ID" value="NZ_PVUF01000008.1"/>
</dbReference>
<evidence type="ECO:0000259" key="1">
    <source>
        <dbReference type="Pfam" id="PF08242"/>
    </source>
</evidence>
<dbReference type="GO" id="GO:0032259">
    <property type="term" value="P:methylation"/>
    <property type="evidence" value="ECO:0007669"/>
    <property type="project" value="UniProtKB-KW"/>
</dbReference>
<dbReference type="CDD" id="cd02440">
    <property type="entry name" value="AdoMet_MTases"/>
    <property type="match status" value="1"/>
</dbReference>
<sequence length="211" mass="23155">MTNEAQFWDKIAAKYAASPIKDEAAYQITLERTASYLQPDQEALELGCGTGNTAVKLAPHLSRLVATDLSQKMLDFGAGRAQEAGVTNLELVQAEPMTAPEGPFDVVLAFNLFHLLGDLDANLHATAMRLRPGGLFISKTVCMQDIRSSLKRLLIRGMIPLMRLVGKAPDVVHFMSVADWQARIEAAGFEIIETGSYPVDLPNRFVVARKR</sequence>
<dbReference type="GO" id="GO:0008168">
    <property type="term" value="F:methyltransferase activity"/>
    <property type="evidence" value="ECO:0007669"/>
    <property type="project" value="UniProtKB-KW"/>
</dbReference>
<accession>A0A2T1AEA9</accession>
<dbReference type="InterPro" id="IPR013217">
    <property type="entry name" value="Methyltransf_12"/>
</dbReference>
<protein>
    <submittedName>
        <fullName evidence="2">Ubiquinone/menaquinone biosynthesis C-methylase UbiE</fullName>
    </submittedName>
</protein>
<keyword evidence="2" id="KW-0808">Transferase</keyword>
<dbReference type="PANTHER" id="PTHR43861">
    <property type="entry name" value="TRANS-ACONITATE 2-METHYLTRANSFERASE-RELATED"/>
    <property type="match status" value="1"/>
</dbReference>
<reference evidence="2 3" key="1">
    <citation type="submission" date="2018-03" db="EMBL/GenBank/DDBJ databases">
        <title>Genomic Encyclopedia of Archaeal and Bacterial Type Strains, Phase II (KMG-II): from individual species to whole genera.</title>
        <authorList>
            <person name="Goeker M."/>
        </authorList>
    </citation>
    <scope>NUCLEOTIDE SEQUENCE [LARGE SCALE GENOMIC DNA]</scope>
    <source>
        <strain evidence="2 3">DSM 25328</strain>
    </source>
</reference>
<dbReference type="SUPFAM" id="SSF53335">
    <property type="entry name" value="S-adenosyl-L-methionine-dependent methyltransferases"/>
    <property type="match status" value="1"/>
</dbReference>
<organism evidence="2 3">
    <name type="scientific">Tritonibacter scottomollicae</name>
    <name type="common">Epibacterium scottomollicae</name>
    <dbReference type="NCBI Taxonomy" id="483013"/>
    <lineage>
        <taxon>Bacteria</taxon>
        <taxon>Pseudomonadati</taxon>
        <taxon>Pseudomonadota</taxon>
        <taxon>Alphaproteobacteria</taxon>
        <taxon>Rhodobacterales</taxon>
        <taxon>Paracoccaceae</taxon>
        <taxon>Tritonibacter</taxon>
    </lineage>
</organism>
<proteinExistence type="predicted"/>
<dbReference type="InterPro" id="IPR029063">
    <property type="entry name" value="SAM-dependent_MTases_sf"/>
</dbReference>
<dbReference type="EMBL" id="PVUF01000008">
    <property type="protein sequence ID" value="PRZ46922.1"/>
    <property type="molecule type" value="Genomic_DNA"/>
</dbReference>
<dbReference type="OrthoDB" id="5642573at2"/>
<comment type="caution">
    <text evidence="2">The sequence shown here is derived from an EMBL/GenBank/DDBJ whole genome shotgun (WGS) entry which is preliminary data.</text>
</comment>
<evidence type="ECO:0000313" key="3">
    <source>
        <dbReference type="Proteomes" id="UP000237718"/>
    </source>
</evidence>
<dbReference type="PANTHER" id="PTHR43861:SF1">
    <property type="entry name" value="TRANS-ACONITATE 2-METHYLTRANSFERASE"/>
    <property type="match status" value="1"/>
</dbReference>
<dbReference type="AlphaFoldDB" id="A0A2T1AEA9"/>
<keyword evidence="2" id="KW-0489">Methyltransferase</keyword>
<feature type="domain" description="Methyltransferase type 12" evidence="1">
    <location>
        <begin position="44"/>
        <end position="136"/>
    </location>
</feature>
<name>A0A2T1AEA9_TRISK</name>
<dbReference type="Proteomes" id="UP000237718">
    <property type="component" value="Unassembled WGS sequence"/>
</dbReference>
<dbReference type="Gene3D" id="3.40.50.150">
    <property type="entry name" value="Vaccinia Virus protein VP39"/>
    <property type="match status" value="1"/>
</dbReference>
<dbReference type="Pfam" id="PF08242">
    <property type="entry name" value="Methyltransf_12"/>
    <property type="match status" value="1"/>
</dbReference>
<evidence type="ECO:0000313" key="2">
    <source>
        <dbReference type="EMBL" id="PRZ46922.1"/>
    </source>
</evidence>